<dbReference type="AlphaFoldDB" id="A0A495MGW2"/>
<feature type="transmembrane region" description="Helical" evidence="11">
    <location>
        <begin position="6"/>
        <end position="22"/>
    </location>
</feature>
<sequence>MEQYGNILLFGGMFVVMYFFMIRPQQKRAKAEKEFESALKVGDKVITKSGLHGKISELAERTIVLETMSGKLKMERSAISLELSKMANEAK</sequence>
<evidence type="ECO:0000256" key="6">
    <source>
        <dbReference type="ARBA" id="ARBA00022692"/>
    </source>
</evidence>
<evidence type="ECO:0000313" key="13">
    <source>
        <dbReference type="Proteomes" id="UP000277579"/>
    </source>
</evidence>
<comment type="subcellular location">
    <subcellularLocation>
        <location evidence="1">Cell membrane</location>
        <topology evidence="1">Single-pass membrane protein</topology>
    </subcellularLocation>
</comment>
<name>A0A495MGW2_9FLAO</name>
<proteinExistence type="inferred from homology"/>
<dbReference type="OrthoDB" id="9800132at2"/>
<dbReference type="GO" id="GO:0005886">
    <property type="term" value="C:plasma membrane"/>
    <property type="evidence" value="ECO:0007669"/>
    <property type="project" value="UniProtKB-SubCell"/>
</dbReference>
<evidence type="ECO:0000256" key="7">
    <source>
        <dbReference type="ARBA" id="ARBA00022927"/>
    </source>
</evidence>
<evidence type="ECO:0000256" key="3">
    <source>
        <dbReference type="ARBA" id="ARBA00014962"/>
    </source>
</evidence>
<keyword evidence="6 11" id="KW-0812">Transmembrane</keyword>
<dbReference type="SMART" id="SM01323">
    <property type="entry name" value="YajC"/>
    <property type="match status" value="1"/>
</dbReference>
<comment type="similarity">
    <text evidence="2">Belongs to the YajC family.</text>
</comment>
<evidence type="ECO:0000256" key="2">
    <source>
        <dbReference type="ARBA" id="ARBA00006742"/>
    </source>
</evidence>
<comment type="caution">
    <text evidence="12">The sequence shown here is derived from an EMBL/GenBank/DDBJ whole genome shotgun (WGS) entry which is preliminary data.</text>
</comment>
<keyword evidence="7" id="KW-0653">Protein transport</keyword>
<keyword evidence="9" id="KW-0811">Translocation</keyword>
<dbReference type="NCBIfam" id="TIGR00739">
    <property type="entry name" value="yajC"/>
    <property type="match status" value="1"/>
</dbReference>
<keyword evidence="4" id="KW-0813">Transport</keyword>
<evidence type="ECO:0000256" key="9">
    <source>
        <dbReference type="ARBA" id="ARBA00023010"/>
    </source>
</evidence>
<keyword evidence="13" id="KW-1185">Reference proteome</keyword>
<reference evidence="12 13" key="1">
    <citation type="submission" date="2018-10" db="EMBL/GenBank/DDBJ databases">
        <title>Genomic Encyclopedia of Archaeal and Bacterial Type Strains, Phase II (KMG-II): from individual species to whole genera.</title>
        <authorList>
            <person name="Goeker M."/>
        </authorList>
    </citation>
    <scope>NUCLEOTIDE SEQUENCE [LARGE SCALE GENOMIC DNA]</scope>
    <source>
        <strain evidence="12 13">DSM 29537</strain>
    </source>
</reference>
<keyword evidence="8 11" id="KW-1133">Transmembrane helix</keyword>
<dbReference type="RefSeq" id="WP_121374649.1">
    <property type="nucleotide sequence ID" value="NZ_RBLC01000001.1"/>
</dbReference>
<dbReference type="EMBL" id="RBLC01000001">
    <property type="protein sequence ID" value="RKS25227.1"/>
    <property type="molecule type" value="Genomic_DNA"/>
</dbReference>
<gene>
    <name evidence="12" type="ORF">CLV94_0257</name>
</gene>
<dbReference type="PRINTS" id="PR01853">
    <property type="entry name" value="YAJCTRNLCASE"/>
</dbReference>
<dbReference type="GO" id="GO:0015031">
    <property type="term" value="P:protein transport"/>
    <property type="evidence" value="ECO:0007669"/>
    <property type="project" value="UniProtKB-KW"/>
</dbReference>
<evidence type="ECO:0000256" key="4">
    <source>
        <dbReference type="ARBA" id="ARBA00022448"/>
    </source>
</evidence>
<organism evidence="12 13">
    <name type="scientific">Flavobacterium endophyticum</name>
    <dbReference type="NCBI Taxonomy" id="1540163"/>
    <lineage>
        <taxon>Bacteria</taxon>
        <taxon>Pseudomonadati</taxon>
        <taxon>Bacteroidota</taxon>
        <taxon>Flavobacteriia</taxon>
        <taxon>Flavobacteriales</taxon>
        <taxon>Flavobacteriaceae</taxon>
        <taxon>Flavobacterium</taxon>
    </lineage>
</organism>
<evidence type="ECO:0000313" key="12">
    <source>
        <dbReference type="EMBL" id="RKS25227.1"/>
    </source>
</evidence>
<evidence type="ECO:0000256" key="11">
    <source>
        <dbReference type="SAM" id="Phobius"/>
    </source>
</evidence>
<keyword evidence="10 11" id="KW-0472">Membrane</keyword>
<protein>
    <recommendedName>
        <fullName evidence="3">Sec translocon accessory complex subunit YajC</fullName>
    </recommendedName>
</protein>
<dbReference type="Pfam" id="PF02699">
    <property type="entry name" value="YajC"/>
    <property type="match status" value="1"/>
</dbReference>
<evidence type="ECO:0000256" key="10">
    <source>
        <dbReference type="ARBA" id="ARBA00023136"/>
    </source>
</evidence>
<evidence type="ECO:0000256" key="1">
    <source>
        <dbReference type="ARBA" id="ARBA00004162"/>
    </source>
</evidence>
<dbReference type="Proteomes" id="UP000277579">
    <property type="component" value="Unassembled WGS sequence"/>
</dbReference>
<evidence type="ECO:0000256" key="5">
    <source>
        <dbReference type="ARBA" id="ARBA00022475"/>
    </source>
</evidence>
<dbReference type="InterPro" id="IPR003849">
    <property type="entry name" value="Preprotein_translocase_YajC"/>
</dbReference>
<accession>A0A495MGW2</accession>
<dbReference type="PANTHER" id="PTHR33909:SF1">
    <property type="entry name" value="SEC TRANSLOCON ACCESSORY COMPLEX SUBUNIT YAJC"/>
    <property type="match status" value="1"/>
</dbReference>
<keyword evidence="5" id="KW-1003">Cell membrane</keyword>
<evidence type="ECO:0000256" key="8">
    <source>
        <dbReference type="ARBA" id="ARBA00022989"/>
    </source>
</evidence>
<dbReference type="PANTHER" id="PTHR33909">
    <property type="entry name" value="SEC TRANSLOCON ACCESSORY COMPLEX SUBUNIT YAJC"/>
    <property type="match status" value="1"/>
</dbReference>